<gene>
    <name evidence="4" type="ORF">HP550_20610</name>
</gene>
<evidence type="ECO:0000256" key="1">
    <source>
        <dbReference type="ARBA" id="ARBA00022679"/>
    </source>
</evidence>
<dbReference type="CDD" id="cd06223">
    <property type="entry name" value="PRTases_typeI"/>
    <property type="match status" value="1"/>
</dbReference>
<dbReference type="EMBL" id="JABMCI010000071">
    <property type="protein sequence ID" value="NUU19652.1"/>
    <property type="molecule type" value="Genomic_DNA"/>
</dbReference>
<keyword evidence="1 4" id="KW-0808">Transferase</keyword>
<dbReference type="InterPro" id="IPR050118">
    <property type="entry name" value="Pur/Pyrimidine_PRTase"/>
</dbReference>
<dbReference type="GO" id="GO:0016757">
    <property type="term" value="F:glycosyltransferase activity"/>
    <property type="evidence" value="ECO:0007669"/>
    <property type="project" value="UniProtKB-KW"/>
</dbReference>
<dbReference type="GO" id="GO:0006166">
    <property type="term" value="P:purine ribonucleoside salvage"/>
    <property type="evidence" value="ECO:0007669"/>
    <property type="project" value="UniProtKB-KW"/>
</dbReference>
<dbReference type="AlphaFoldDB" id="A0A7Y6A6M8"/>
<proteinExistence type="predicted"/>
<sequence>MDDLKDRVRDAFRWRGDRTDELRRADVTGWWRDADVLKRLGPALAALAPDVSPTVVLGPQSRGYLVGALVARELRTGFVEVRKDPGRSADSDAWWEVSTGPDYRDRNLSLGVRRDHLRAGDRVLFVDEWVDTGAQAEACHRLVGASGATWLGAVVIVDALDRPSLRRELRLRSLLHVRELG</sequence>
<accession>A0A7Y6A6M8</accession>
<dbReference type="RefSeq" id="WP_175349564.1">
    <property type="nucleotide sequence ID" value="NZ_JABMCI010000071.1"/>
</dbReference>
<keyword evidence="5" id="KW-1185">Reference proteome</keyword>
<comment type="caution">
    <text evidence="4">The sequence shown here is derived from an EMBL/GenBank/DDBJ whole genome shotgun (WGS) entry which is preliminary data.</text>
</comment>
<keyword evidence="2" id="KW-0660">Purine salvage</keyword>
<protein>
    <submittedName>
        <fullName evidence="4">Adenine phosphoribosyltransferase</fullName>
    </submittedName>
</protein>
<dbReference type="PANTHER" id="PTHR43864">
    <property type="entry name" value="HYPOXANTHINE/GUANINE PHOSPHORIBOSYLTRANSFERASE"/>
    <property type="match status" value="1"/>
</dbReference>
<dbReference type="InterPro" id="IPR029057">
    <property type="entry name" value="PRTase-like"/>
</dbReference>
<evidence type="ECO:0000259" key="3">
    <source>
        <dbReference type="Pfam" id="PF00156"/>
    </source>
</evidence>
<reference evidence="4 5" key="1">
    <citation type="submission" date="2020-05" db="EMBL/GenBank/DDBJ databases">
        <title>Genome Sequencing of Type Strains.</title>
        <authorList>
            <person name="Lemaire J.F."/>
            <person name="Inderbitzin P."/>
            <person name="Gregorio O.A."/>
            <person name="Collins S.B."/>
            <person name="Wespe N."/>
            <person name="Knight-Connoni V."/>
        </authorList>
    </citation>
    <scope>NUCLEOTIDE SEQUENCE [LARGE SCALE GENOMIC DNA]</scope>
    <source>
        <strain evidence="4 5">ATCC 25174</strain>
    </source>
</reference>
<feature type="domain" description="Phosphoribosyltransferase" evidence="3">
    <location>
        <begin position="52"/>
        <end position="166"/>
    </location>
</feature>
<dbReference type="PANTHER" id="PTHR43864:SF1">
    <property type="entry name" value="XANTHINE PHOSPHORIBOSYLTRANSFERASE"/>
    <property type="match status" value="1"/>
</dbReference>
<evidence type="ECO:0000313" key="5">
    <source>
        <dbReference type="Proteomes" id="UP000565724"/>
    </source>
</evidence>
<name>A0A7Y6A6M8_9CELL</name>
<dbReference type="SUPFAM" id="SSF53271">
    <property type="entry name" value="PRTase-like"/>
    <property type="match status" value="1"/>
</dbReference>
<organism evidence="4 5">
    <name type="scientific">Cellulomonas humilata</name>
    <dbReference type="NCBI Taxonomy" id="144055"/>
    <lineage>
        <taxon>Bacteria</taxon>
        <taxon>Bacillati</taxon>
        <taxon>Actinomycetota</taxon>
        <taxon>Actinomycetes</taxon>
        <taxon>Micrococcales</taxon>
        <taxon>Cellulomonadaceae</taxon>
        <taxon>Cellulomonas</taxon>
    </lineage>
</organism>
<dbReference type="Pfam" id="PF00156">
    <property type="entry name" value="Pribosyltran"/>
    <property type="match status" value="1"/>
</dbReference>
<evidence type="ECO:0000256" key="2">
    <source>
        <dbReference type="ARBA" id="ARBA00022726"/>
    </source>
</evidence>
<keyword evidence="4" id="KW-0328">Glycosyltransferase</keyword>
<dbReference type="Proteomes" id="UP000565724">
    <property type="component" value="Unassembled WGS sequence"/>
</dbReference>
<dbReference type="Gene3D" id="3.40.50.2020">
    <property type="match status" value="1"/>
</dbReference>
<evidence type="ECO:0000313" key="4">
    <source>
        <dbReference type="EMBL" id="NUU19652.1"/>
    </source>
</evidence>
<dbReference type="InterPro" id="IPR000836">
    <property type="entry name" value="PRTase_dom"/>
</dbReference>